<comment type="caution">
    <text evidence="2">The sequence shown here is derived from an EMBL/GenBank/DDBJ whole genome shotgun (WGS) entry which is preliminary data.</text>
</comment>
<accession>A0A0F8ZUA0</accession>
<keyword evidence="1" id="KW-1133">Transmembrane helix</keyword>
<evidence type="ECO:0000313" key="2">
    <source>
        <dbReference type="EMBL" id="KKK70004.1"/>
    </source>
</evidence>
<proteinExistence type="predicted"/>
<name>A0A0F8ZUA0_9ZZZZ</name>
<organism evidence="2">
    <name type="scientific">marine sediment metagenome</name>
    <dbReference type="NCBI Taxonomy" id="412755"/>
    <lineage>
        <taxon>unclassified sequences</taxon>
        <taxon>metagenomes</taxon>
        <taxon>ecological metagenomes</taxon>
    </lineage>
</organism>
<evidence type="ECO:0000256" key="1">
    <source>
        <dbReference type="SAM" id="Phobius"/>
    </source>
</evidence>
<dbReference type="AlphaFoldDB" id="A0A0F8ZUA0"/>
<reference evidence="2" key="1">
    <citation type="journal article" date="2015" name="Nature">
        <title>Complex archaea that bridge the gap between prokaryotes and eukaryotes.</title>
        <authorList>
            <person name="Spang A."/>
            <person name="Saw J.H."/>
            <person name="Jorgensen S.L."/>
            <person name="Zaremba-Niedzwiedzka K."/>
            <person name="Martijn J."/>
            <person name="Lind A.E."/>
            <person name="van Eijk R."/>
            <person name="Schleper C."/>
            <person name="Guy L."/>
            <person name="Ettema T.J."/>
        </authorList>
    </citation>
    <scope>NUCLEOTIDE SEQUENCE</scope>
</reference>
<protein>
    <submittedName>
        <fullName evidence="2">Uncharacterized protein</fullName>
    </submittedName>
</protein>
<keyword evidence="1" id="KW-0472">Membrane</keyword>
<gene>
    <name evidence="2" type="ORF">LCGC14_2928380</name>
</gene>
<feature type="transmembrane region" description="Helical" evidence="1">
    <location>
        <begin position="28"/>
        <end position="49"/>
    </location>
</feature>
<sequence length="236" mass="25979">FLAWPAAWWIMKNWLMNFTFKVNLGLEIFAFSALLTIATAFLAIFYRAFSDLVNTLYKCKLCIFTNNIKLRTMIRAWAQLKSLLSGERSTRGKRKDLSHGTSIFTILRDLIDSLGSIIQNITFKDIAITGNAEIDKYTKLGSGAPAIKMKKLTDTTGATEGSNTSIAHGLTISKVLGCQVFVNNAAGAKIPPAYIGATEYQYNAFIDASDVHIMLSGSNSGNILSKLITVLITYEE</sequence>
<dbReference type="EMBL" id="LAZR01058386">
    <property type="protein sequence ID" value="KKK70004.1"/>
    <property type="molecule type" value="Genomic_DNA"/>
</dbReference>
<keyword evidence="1" id="KW-0812">Transmembrane</keyword>
<feature type="non-terminal residue" evidence="2">
    <location>
        <position position="1"/>
    </location>
</feature>